<evidence type="ECO:0000313" key="3">
    <source>
        <dbReference type="Proteomes" id="UP000324222"/>
    </source>
</evidence>
<feature type="compositionally biased region" description="Basic and acidic residues" evidence="1">
    <location>
        <begin position="52"/>
        <end position="70"/>
    </location>
</feature>
<feature type="region of interest" description="Disordered" evidence="1">
    <location>
        <begin position="32"/>
        <end position="70"/>
    </location>
</feature>
<proteinExistence type="predicted"/>
<accession>A0A5B7HRV4</accession>
<reference evidence="2 3" key="1">
    <citation type="submission" date="2019-05" db="EMBL/GenBank/DDBJ databases">
        <title>Another draft genome of Portunus trituberculatus and its Hox gene families provides insights of decapod evolution.</title>
        <authorList>
            <person name="Jeong J.-H."/>
            <person name="Song I."/>
            <person name="Kim S."/>
            <person name="Choi T."/>
            <person name="Kim D."/>
            <person name="Ryu S."/>
            <person name="Kim W."/>
        </authorList>
    </citation>
    <scope>NUCLEOTIDE SEQUENCE [LARGE SCALE GENOMIC DNA]</scope>
    <source>
        <tissue evidence="2">Muscle</tissue>
    </source>
</reference>
<name>A0A5B7HRV4_PORTR</name>
<dbReference type="EMBL" id="VSRR010034929">
    <property type="protein sequence ID" value="MPC72546.1"/>
    <property type="molecule type" value="Genomic_DNA"/>
</dbReference>
<gene>
    <name evidence="2" type="ORF">E2C01_066858</name>
</gene>
<protein>
    <submittedName>
        <fullName evidence="2">Uncharacterized protein</fullName>
    </submittedName>
</protein>
<dbReference type="AlphaFoldDB" id="A0A5B7HRV4"/>
<evidence type="ECO:0000313" key="2">
    <source>
        <dbReference type="EMBL" id="MPC72546.1"/>
    </source>
</evidence>
<sequence length="111" mass="11795">MAVEKPIFANITLGHTLVALLLTGGRPRGSQSVRFNGQYPNMGKKTAAVRPCEARGEGARGAKSDGDGSVARELRGRLKRRSPLGCSRMKHFTAATTRVVCEAVVALEAMA</sequence>
<evidence type="ECO:0000256" key="1">
    <source>
        <dbReference type="SAM" id="MobiDB-lite"/>
    </source>
</evidence>
<organism evidence="2 3">
    <name type="scientific">Portunus trituberculatus</name>
    <name type="common">Swimming crab</name>
    <name type="synonym">Neptunus trituberculatus</name>
    <dbReference type="NCBI Taxonomy" id="210409"/>
    <lineage>
        <taxon>Eukaryota</taxon>
        <taxon>Metazoa</taxon>
        <taxon>Ecdysozoa</taxon>
        <taxon>Arthropoda</taxon>
        <taxon>Crustacea</taxon>
        <taxon>Multicrustacea</taxon>
        <taxon>Malacostraca</taxon>
        <taxon>Eumalacostraca</taxon>
        <taxon>Eucarida</taxon>
        <taxon>Decapoda</taxon>
        <taxon>Pleocyemata</taxon>
        <taxon>Brachyura</taxon>
        <taxon>Eubrachyura</taxon>
        <taxon>Portunoidea</taxon>
        <taxon>Portunidae</taxon>
        <taxon>Portuninae</taxon>
        <taxon>Portunus</taxon>
    </lineage>
</organism>
<comment type="caution">
    <text evidence="2">The sequence shown here is derived from an EMBL/GenBank/DDBJ whole genome shotgun (WGS) entry which is preliminary data.</text>
</comment>
<keyword evidence="3" id="KW-1185">Reference proteome</keyword>
<dbReference type="Proteomes" id="UP000324222">
    <property type="component" value="Unassembled WGS sequence"/>
</dbReference>